<dbReference type="SUPFAM" id="SSF52833">
    <property type="entry name" value="Thioredoxin-like"/>
    <property type="match status" value="1"/>
</dbReference>
<dbReference type="SUPFAM" id="SSF55797">
    <property type="entry name" value="PR-1-like"/>
    <property type="match status" value="1"/>
</dbReference>
<sequence>AAAITSPGPTKMLEARHRSSARSNAAWQTASLCFVLLSSFPVLAAGAAAERSRDSFGSRGSRCPGGDPYVDEQVAPLCAGHFPEKASSGYGRWVVHFYGQKCRRCREAALALRTVLSSKQSQSFTGKLRFGAVDCHEASNERLCKEHGAWKLPLLLALRNGARYSGALDAAAIGEWVWDVAATSNLPADTKEWLLCPAFELYDEPRLAREWLAAHNIYRCTAGLKMLTWDSKLFLTAKRWADRAPEKLQHSPEDQRQSPSGAIYGENVAIGTSLWAGQVVARWHDEIRSTQGGRYRAHKTGLGHYTQLVWRRTQRVGCSFGQNRRVAICHYDPGGNERGKHLSQVAPPLPGYSGLEGEERCGALVEPIGAP</sequence>
<dbReference type="InterPro" id="IPR001283">
    <property type="entry name" value="CRISP-related"/>
</dbReference>
<dbReference type="GO" id="GO:0005576">
    <property type="term" value="C:extracellular region"/>
    <property type="evidence" value="ECO:0007669"/>
    <property type="project" value="InterPro"/>
</dbReference>
<dbReference type="InterPro" id="IPR014044">
    <property type="entry name" value="CAP_dom"/>
</dbReference>
<reference evidence="2" key="1">
    <citation type="submission" date="2021-02" db="EMBL/GenBank/DDBJ databases">
        <authorList>
            <person name="Dougan E. K."/>
            <person name="Rhodes N."/>
            <person name="Thang M."/>
            <person name="Chan C."/>
        </authorList>
    </citation>
    <scope>NUCLEOTIDE SEQUENCE</scope>
</reference>
<dbReference type="Proteomes" id="UP000626109">
    <property type="component" value="Unassembled WGS sequence"/>
</dbReference>
<dbReference type="SMART" id="SM00198">
    <property type="entry name" value="SCP"/>
    <property type="match status" value="1"/>
</dbReference>
<comment type="caution">
    <text evidence="2">The sequence shown here is derived from an EMBL/GenBank/DDBJ whole genome shotgun (WGS) entry which is preliminary data.</text>
</comment>
<dbReference type="PRINTS" id="PR00838">
    <property type="entry name" value="V5ALLERGEN"/>
</dbReference>
<dbReference type="InterPro" id="IPR002413">
    <property type="entry name" value="V5_allergen-like"/>
</dbReference>
<dbReference type="EMBL" id="CAJNNW010028428">
    <property type="protein sequence ID" value="CAE8696057.1"/>
    <property type="molecule type" value="Genomic_DNA"/>
</dbReference>
<dbReference type="Pfam" id="PF00188">
    <property type="entry name" value="CAP"/>
    <property type="match status" value="1"/>
</dbReference>
<dbReference type="InterPro" id="IPR018244">
    <property type="entry name" value="Allrgn_V5/Tpx1_CS"/>
</dbReference>
<accession>A0A813KBY9</accession>
<feature type="non-terminal residue" evidence="2">
    <location>
        <position position="1"/>
    </location>
</feature>
<dbReference type="PRINTS" id="PR00837">
    <property type="entry name" value="V5TPXLIKE"/>
</dbReference>
<proteinExistence type="predicted"/>
<organism evidence="2 3">
    <name type="scientific">Polarella glacialis</name>
    <name type="common">Dinoflagellate</name>
    <dbReference type="NCBI Taxonomy" id="89957"/>
    <lineage>
        <taxon>Eukaryota</taxon>
        <taxon>Sar</taxon>
        <taxon>Alveolata</taxon>
        <taxon>Dinophyceae</taxon>
        <taxon>Suessiales</taxon>
        <taxon>Suessiaceae</taxon>
        <taxon>Polarella</taxon>
    </lineage>
</organism>
<dbReference type="AlphaFoldDB" id="A0A813KBY9"/>
<dbReference type="InterPro" id="IPR035940">
    <property type="entry name" value="CAP_sf"/>
</dbReference>
<evidence type="ECO:0000313" key="2">
    <source>
        <dbReference type="EMBL" id="CAE8696057.1"/>
    </source>
</evidence>
<dbReference type="PANTHER" id="PTHR10334">
    <property type="entry name" value="CYSTEINE-RICH SECRETORY PROTEIN-RELATED"/>
    <property type="match status" value="1"/>
</dbReference>
<gene>
    <name evidence="2" type="ORF">PGLA2088_LOCUS29659</name>
</gene>
<evidence type="ECO:0000313" key="3">
    <source>
        <dbReference type="Proteomes" id="UP000626109"/>
    </source>
</evidence>
<dbReference type="InterPro" id="IPR036249">
    <property type="entry name" value="Thioredoxin-like_sf"/>
</dbReference>
<dbReference type="PROSITE" id="PS01009">
    <property type="entry name" value="CRISP_1"/>
    <property type="match status" value="1"/>
</dbReference>
<evidence type="ECO:0000259" key="1">
    <source>
        <dbReference type="SMART" id="SM00198"/>
    </source>
</evidence>
<feature type="domain" description="SCP" evidence="1">
    <location>
        <begin position="206"/>
        <end position="339"/>
    </location>
</feature>
<protein>
    <recommendedName>
        <fullName evidence="1">SCP domain-containing protein</fullName>
    </recommendedName>
</protein>
<name>A0A813KBY9_POLGL</name>
<dbReference type="Gene3D" id="3.40.33.10">
    <property type="entry name" value="CAP"/>
    <property type="match status" value="1"/>
</dbReference>
<dbReference type="CDD" id="cd02961">
    <property type="entry name" value="PDI_a_family"/>
    <property type="match status" value="1"/>
</dbReference>
<dbReference type="Gene3D" id="3.40.30.10">
    <property type="entry name" value="Glutaredoxin"/>
    <property type="match status" value="1"/>
</dbReference>